<dbReference type="InterPro" id="IPR000740">
    <property type="entry name" value="GrpE"/>
</dbReference>
<organism evidence="7 8">
    <name type="scientific">Porphyromonas catoniae F0037</name>
    <dbReference type="NCBI Taxonomy" id="1127696"/>
    <lineage>
        <taxon>Bacteria</taxon>
        <taxon>Pseudomonadati</taxon>
        <taxon>Bacteroidota</taxon>
        <taxon>Bacteroidia</taxon>
        <taxon>Bacteroidales</taxon>
        <taxon>Porphyromonadaceae</taxon>
        <taxon>Porphyromonas</taxon>
    </lineage>
</organism>
<dbReference type="eggNOG" id="COG0576">
    <property type="taxonomic scope" value="Bacteria"/>
</dbReference>
<dbReference type="PANTHER" id="PTHR21237:SF23">
    <property type="entry name" value="GRPE PROTEIN HOMOLOG, MITOCHONDRIAL"/>
    <property type="match status" value="1"/>
</dbReference>
<dbReference type="GO" id="GO:0006457">
    <property type="term" value="P:protein folding"/>
    <property type="evidence" value="ECO:0007669"/>
    <property type="project" value="InterPro"/>
</dbReference>
<dbReference type="AlphaFoldDB" id="L1NHC7"/>
<dbReference type="GO" id="GO:0042803">
    <property type="term" value="F:protein homodimerization activity"/>
    <property type="evidence" value="ECO:0007669"/>
    <property type="project" value="InterPro"/>
</dbReference>
<gene>
    <name evidence="3" type="primary">grpE</name>
    <name evidence="7" type="ORF">HMPREF9134_00347</name>
</gene>
<dbReference type="GO" id="GO:0005737">
    <property type="term" value="C:cytoplasm"/>
    <property type="evidence" value="ECO:0007669"/>
    <property type="project" value="UniProtKB-SubCell"/>
</dbReference>
<sequence>MAIPIPLRELGTTMVWANRLCNRIKDYNMSEEIKEPLTAEEELLEQESKTECQSEIPSDEASTEKLSEEDTSPENEEDRLRTELEKLKDTHLRLVAEYDNYRKRTLKEKSELIRSGGEKVLGDLLPVVDDLDIALQNLDKATDLEALKEGMHLIHSKFLDYLQRQGVRPIETTGQDFNEEYHEAIATFPATEEAQKGKVIDCVKKGYTLNDKVLRHASVVVGQ</sequence>
<dbReference type="HOGENOM" id="CLU_057217_5_2_10"/>
<name>L1NHC7_9PORP</name>
<evidence type="ECO:0000256" key="1">
    <source>
        <dbReference type="ARBA" id="ARBA00009054"/>
    </source>
</evidence>
<dbReference type="InterPro" id="IPR009012">
    <property type="entry name" value="GrpE_head"/>
</dbReference>
<dbReference type="SUPFAM" id="SSF51064">
    <property type="entry name" value="Head domain of nucleotide exchange factor GrpE"/>
    <property type="match status" value="1"/>
</dbReference>
<comment type="subunit">
    <text evidence="3">Homodimer.</text>
</comment>
<dbReference type="GO" id="GO:0051087">
    <property type="term" value="F:protein-folding chaperone binding"/>
    <property type="evidence" value="ECO:0007669"/>
    <property type="project" value="InterPro"/>
</dbReference>
<dbReference type="GO" id="GO:0051082">
    <property type="term" value="F:unfolded protein binding"/>
    <property type="evidence" value="ECO:0007669"/>
    <property type="project" value="TreeGrafter"/>
</dbReference>
<dbReference type="EMBL" id="AMEQ01000012">
    <property type="protein sequence ID" value="EKY02612.1"/>
    <property type="molecule type" value="Genomic_DNA"/>
</dbReference>
<dbReference type="InterPro" id="IPR013805">
    <property type="entry name" value="GrpE_CC"/>
</dbReference>
<comment type="caution">
    <text evidence="7">The sequence shown here is derived from an EMBL/GenBank/DDBJ whole genome shotgun (WGS) entry which is preliminary data.</text>
</comment>
<evidence type="ECO:0000256" key="3">
    <source>
        <dbReference type="HAMAP-Rule" id="MF_01151"/>
    </source>
</evidence>
<feature type="region of interest" description="Disordered" evidence="6">
    <location>
        <begin position="39"/>
        <end position="79"/>
    </location>
</feature>
<dbReference type="Gene3D" id="2.30.22.10">
    <property type="entry name" value="Head domain of nucleotide exchange factor GrpE"/>
    <property type="match status" value="1"/>
</dbReference>
<reference evidence="7 8" key="1">
    <citation type="submission" date="2012-05" db="EMBL/GenBank/DDBJ databases">
        <authorList>
            <person name="Weinstock G."/>
            <person name="Sodergren E."/>
            <person name="Lobos E.A."/>
            <person name="Fulton L."/>
            <person name="Fulton R."/>
            <person name="Courtney L."/>
            <person name="Fronick C."/>
            <person name="O'Laughlin M."/>
            <person name="Godfrey J."/>
            <person name="Wilson R.M."/>
            <person name="Miner T."/>
            <person name="Farmer C."/>
            <person name="Delehaunty K."/>
            <person name="Cordes M."/>
            <person name="Minx P."/>
            <person name="Tomlinson C."/>
            <person name="Chen J."/>
            <person name="Wollam A."/>
            <person name="Pepin K.H."/>
            <person name="Bhonagiri V."/>
            <person name="Zhang X."/>
            <person name="Suruliraj S."/>
            <person name="Warren W."/>
            <person name="Mitreva M."/>
            <person name="Mardis E.R."/>
            <person name="Wilson R.K."/>
        </authorList>
    </citation>
    <scope>NUCLEOTIDE SEQUENCE [LARGE SCALE GENOMIC DNA]</scope>
    <source>
        <strain evidence="7 8">F0037</strain>
    </source>
</reference>
<dbReference type="Pfam" id="PF01025">
    <property type="entry name" value="GrpE"/>
    <property type="match status" value="1"/>
</dbReference>
<protein>
    <recommendedName>
        <fullName evidence="3 4">Protein GrpE</fullName>
    </recommendedName>
    <alternativeName>
        <fullName evidence="3">HSP-70 cofactor</fullName>
    </alternativeName>
</protein>
<evidence type="ECO:0000256" key="5">
    <source>
        <dbReference type="RuleBase" id="RU004478"/>
    </source>
</evidence>
<keyword evidence="3 4" id="KW-0346">Stress response</keyword>
<keyword evidence="3" id="KW-0963">Cytoplasm</keyword>
<dbReference type="HAMAP" id="MF_01151">
    <property type="entry name" value="GrpE"/>
    <property type="match status" value="1"/>
</dbReference>
<comment type="similarity">
    <text evidence="1 3 5">Belongs to the GrpE family.</text>
</comment>
<comment type="function">
    <text evidence="3 4">Participates actively in the response to hyperosmotic and heat shock by preventing the aggregation of stress-denatured proteins, in association with DnaK and GrpE. It is the nucleotide exchange factor for DnaK and may function as a thermosensor. Unfolded proteins bind initially to DnaJ; upon interaction with the DnaJ-bound protein, DnaK hydrolyzes its bound ATP, resulting in the formation of a stable complex. GrpE releases ADP from DnaK; ATP binding to DnaK triggers the release of the substrate protein, thus completing the reaction cycle. Several rounds of ATP-dependent interactions between DnaJ, DnaK and GrpE are required for fully efficient folding.</text>
</comment>
<evidence type="ECO:0000256" key="4">
    <source>
        <dbReference type="RuleBase" id="RU000639"/>
    </source>
</evidence>
<comment type="subcellular location">
    <subcellularLocation>
        <location evidence="3">Cytoplasm</location>
    </subcellularLocation>
</comment>
<dbReference type="PANTHER" id="PTHR21237">
    <property type="entry name" value="GRPE PROTEIN"/>
    <property type="match status" value="1"/>
</dbReference>
<dbReference type="PRINTS" id="PR00773">
    <property type="entry name" value="GRPEPROTEIN"/>
</dbReference>
<dbReference type="PROSITE" id="PS01071">
    <property type="entry name" value="GRPE"/>
    <property type="match status" value="1"/>
</dbReference>
<dbReference type="GO" id="GO:0000774">
    <property type="term" value="F:adenyl-nucleotide exchange factor activity"/>
    <property type="evidence" value="ECO:0007669"/>
    <property type="project" value="InterPro"/>
</dbReference>
<dbReference type="Proteomes" id="UP000010408">
    <property type="component" value="Unassembled WGS sequence"/>
</dbReference>
<dbReference type="Gene3D" id="3.90.20.20">
    <property type="match status" value="1"/>
</dbReference>
<dbReference type="CDD" id="cd00446">
    <property type="entry name" value="GrpE"/>
    <property type="match status" value="1"/>
</dbReference>
<accession>L1NHC7</accession>
<evidence type="ECO:0000256" key="6">
    <source>
        <dbReference type="SAM" id="MobiDB-lite"/>
    </source>
</evidence>
<dbReference type="SUPFAM" id="SSF58014">
    <property type="entry name" value="Coiled-coil domain of nucleotide exchange factor GrpE"/>
    <property type="match status" value="1"/>
</dbReference>
<proteinExistence type="inferred from homology"/>
<evidence type="ECO:0000313" key="7">
    <source>
        <dbReference type="EMBL" id="EKY02612.1"/>
    </source>
</evidence>
<dbReference type="STRING" id="1127696.HMPREF9134_00347"/>
<keyword evidence="2 3" id="KW-0143">Chaperone</keyword>
<evidence type="ECO:0000313" key="8">
    <source>
        <dbReference type="Proteomes" id="UP000010408"/>
    </source>
</evidence>
<evidence type="ECO:0000256" key="2">
    <source>
        <dbReference type="ARBA" id="ARBA00023186"/>
    </source>
</evidence>
<dbReference type="PATRIC" id="fig|1127696.3.peg.295"/>